<organism evidence="1 2">
    <name type="scientific">Melastoma candidum</name>
    <dbReference type="NCBI Taxonomy" id="119954"/>
    <lineage>
        <taxon>Eukaryota</taxon>
        <taxon>Viridiplantae</taxon>
        <taxon>Streptophyta</taxon>
        <taxon>Embryophyta</taxon>
        <taxon>Tracheophyta</taxon>
        <taxon>Spermatophyta</taxon>
        <taxon>Magnoliopsida</taxon>
        <taxon>eudicotyledons</taxon>
        <taxon>Gunneridae</taxon>
        <taxon>Pentapetalae</taxon>
        <taxon>rosids</taxon>
        <taxon>malvids</taxon>
        <taxon>Myrtales</taxon>
        <taxon>Melastomataceae</taxon>
        <taxon>Melastomatoideae</taxon>
        <taxon>Melastomateae</taxon>
        <taxon>Melastoma</taxon>
    </lineage>
</organism>
<proteinExistence type="predicted"/>
<sequence length="433" mass="45733">MAPSYASSFCFVILLCSAAAEAIDGGFTVELIPRDSPKSPFYNPLETPFQRVGKAMRRSIARFAGLRSNAAGAPSADITNSGGEFLVNITIGTPPVQIVAIADTGSDLIWTQCKPCSSCFEQEAPLFDPSKSRTYAIVPCNSAKCQVYDQTSCSSRGSACRYQASYGDQSYTNGNIATDIIGLGSSSGTSIKFPGAVFGCGYDNAGTFDTHTSGIVGLGGGDSSLVSQIRRSSGGKFSYCLVPISSTSQSSSKLSFGANAQVEGGGTVSTPLIKKSQKTFYYLTLEGLSINGKKFEVSGSSGRGTDKGNIIIDSGTTLTYLPPDLYKRIEPAVSAAIHLPVAKDPEGFLKLCYKSSGEFKGAPNITVHFTGADVKLNWYNAFVNIEEDISCFGFVPSSFDLSIYGNVAQSNFLIGYDLTAAKLSFKPSDCTSH</sequence>
<evidence type="ECO:0000313" key="1">
    <source>
        <dbReference type="EMBL" id="KAI4370875.1"/>
    </source>
</evidence>
<comment type="caution">
    <text evidence="1">The sequence shown here is derived from an EMBL/GenBank/DDBJ whole genome shotgun (WGS) entry which is preliminary data.</text>
</comment>
<accession>A0ACB9QW56</accession>
<reference evidence="2" key="1">
    <citation type="journal article" date="2023" name="Front. Plant Sci.">
        <title>Chromosomal-level genome assembly of Melastoma candidum provides insights into trichome evolution.</title>
        <authorList>
            <person name="Zhong Y."/>
            <person name="Wu W."/>
            <person name="Sun C."/>
            <person name="Zou P."/>
            <person name="Liu Y."/>
            <person name="Dai S."/>
            <person name="Zhou R."/>
        </authorList>
    </citation>
    <scope>NUCLEOTIDE SEQUENCE [LARGE SCALE GENOMIC DNA]</scope>
</reference>
<name>A0ACB9QW56_9MYRT</name>
<protein>
    <submittedName>
        <fullName evidence="1">Uncharacterized protein</fullName>
    </submittedName>
</protein>
<dbReference type="EMBL" id="CM042884">
    <property type="protein sequence ID" value="KAI4370875.1"/>
    <property type="molecule type" value="Genomic_DNA"/>
</dbReference>
<evidence type="ECO:0000313" key="2">
    <source>
        <dbReference type="Proteomes" id="UP001057402"/>
    </source>
</evidence>
<gene>
    <name evidence="1" type="ORF">MLD38_019175</name>
</gene>
<dbReference type="Proteomes" id="UP001057402">
    <property type="component" value="Chromosome 5"/>
</dbReference>
<keyword evidence="2" id="KW-1185">Reference proteome</keyword>